<comment type="caution">
    <text evidence="1">The sequence shown here is derived from an EMBL/GenBank/DDBJ whole genome shotgun (WGS) entry which is preliminary data.</text>
</comment>
<organism evidence="1 2">
    <name type="scientific">Rubroshorea leprosula</name>
    <dbReference type="NCBI Taxonomy" id="152421"/>
    <lineage>
        <taxon>Eukaryota</taxon>
        <taxon>Viridiplantae</taxon>
        <taxon>Streptophyta</taxon>
        <taxon>Embryophyta</taxon>
        <taxon>Tracheophyta</taxon>
        <taxon>Spermatophyta</taxon>
        <taxon>Magnoliopsida</taxon>
        <taxon>eudicotyledons</taxon>
        <taxon>Gunneridae</taxon>
        <taxon>Pentapetalae</taxon>
        <taxon>rosids</taxon>
        <taxon>malvids</taxon>
        <taxon>Malvales</taxon>
        <taxon>Dipterocarpaceae</taxon>
        <taxon>Rubroshorea</taxon>
    </lineage>
</organism>
<sequence length="57" mass="6359">MSTFNIWLKNALPEGLIYELPRADKNDKLHAAGSTTDTATDDLEDLRKQLDALNADQ</sequence>
<name>A0AAV5JR57_9ROSI</name>
<reference evidence="1 2" key="1">
    <citation type="journal article" date="2021" name="Commun. Biol.">
        <title>The genome of Shorea leprosula (Dipterocarpaceae) highlights the ecological relevance of drought in aseasonal tropical rainforests.</title>
        <authorList>
            <person name="Ng K.K.S."/>
            <person name="Kobayashi M.J."/>
            <person name="Fawcett J.A."/>
            <person name="Hatakeyama M."/>
            <person name="Paape T."/>
            <person name="Ng C.H."/>
            <person name="Ang C.C."/>
            <person name="Tnah L.H."/>
            <person name="Lee C.T."/>
            <person name="Nishiyama T."/>
            <person name="Sese J."/>
            <person name="O'Brien M.J."/>
            <person name="Copetti D."/>
            <person name="Mohd Noor M.I."/>
            <person name="Ong R.C."/>
            <person name="Putra M."/>
            <person name="Sireger I.Z."/>
            <person name="Indrioko S."/>
            <person name="Kosugi Y."/>
            <person name="Izuno A."/>
            <person name="Isagi Y."/>
            <person name="Lee S.L."/>
            <person name="Shimizu K.K."/>
        </authorList>
    </citation>
    <scope>NUCLEOTIDE SEQUENCE [LARGE SCALE GENOMIC DNA]</scope>
    <source>
        <strain evidence="1">214</strain>
    </source>
</reference>
<dbReference type="AlphaFoldDB" id="A0AAV5JR57"/>
<proteinExistence type="predicted"/>
<keyword evidence="2" id="KW-1185">Reference proteome</keyword>
<dbReference type="EMBL" id="BPVZ01000039">
    <property type="protein sequence ID" value="GKV13777.1"/>
    <property type="molecule type" value="Genomic_DNA"/>
</dbReference>
<gene>
    <name evidence="1" type="ORF">SLEP1_g24757</name>
</gene>
<accession>A0AAV5JR57</accession>
<protein>
    <submittedName>
        <fullName evidence="1">Uncharacterized protein</fullName>
    </submittedName>
</protein>
<dbReference type="Proteomes" id="UP001054252">
    <property type="component" value="Unassembled WGS sequence"/>
</dbReference>
<evidence type="ECO:0000313" key="1">
    <source>
        <dbReference type="EMBL" id="GKV13777.1"/>
    </source>
</evidence>
<evidence type="ECO:0000313" key="2">
    <source>
        <dbReference type="Proteomes" id="UP001054252"/>
    </source>
</evidence>